<evidence type="ECO:0000313" key="2">
    <source>
        <dbReference type="Proteomes" id="UP001215280"/>
    </source>
</evidence>
<accession>A0AAD7KH29</accession>
<dbReference type="EMBL" id="JARJLG010000001">
    <property type="protein sequence ID" value="KAJ7785049.1"/>
    <property type="molecule type" value="Genomic_DNA"/>
</dbReference>
<dbReference type="GO" id="GO:0007166">
    <property type="term" value="P:cell surface receptor signaling pathway"/>
    <property type="evidence" value="ECO:0007669"/>
    <property type="project" value="InterPro"/>
</dbReference>
<proteinExistence type="predicted"/>
<dbReference type="InterPro" id="IPR036537">
    <property type="entry name" value="Adaptor_Cbl_N_dom_sf"/>
</dbReference>
<sequence length="206" mass="23299">MARLSSSGDEWLRSAILTARAFTADAESFPVPYARAAFDAVVVLLETVESTKKNRHDLRALCQGSVKIMDILNDQMTMNGETISANLSELCEEFESLLQRILDTVLDLQSQSNMRAMFNSRKITERIVGYGREIQELRSNCIFVASCDTNARVNEIHHYLTHDAWEGDEHGEGSSWENEEDDHGIFPNCASPSKPVLICLRCRWKQ</sequence>
<dbReference type="InterPro" id="IPR059179">
    <property type="entry name" value="MLKL-like_MCAfunc"/>
</dbReference>
<name>A0AAD7KH29_9AGAR</name>
<gene>
    <name evidence="1" type="ORF">DFH07DRAFT_2958</name>
</gene>
<reference evidence="1" key="1">
    <citation type="submission" date="2023-03" db="EMBL/GenBank/DDBJ databases">
        <title>Massive genome expansion in bonnet fungi (Mycena s.s.) driven by repeated elements and novel gene families across ecological guilds.</title>
        <authorList>
            <consortium name="Lawrence Berkeley National Laboratory"/>
            <person name="Harder C.B."/>
            <person name="Miyauchi S."/>
            <person name="Viragh M."/>
            <person name="Kuo A."/>
            <person name="Thoen E."/>
            <person name="Andreopoulos B."/>
            <person name="Lu D."/>
            <person name="Skrede I."/>
            <person name="Drula E."/>
            <person name="Henrissat B."/>
            <person name="Morin E."/>
            <person name="Kohler A."/>
            <person name="Barry K."/>
            <person name="LaButti K."/>
            <person name="Morin E."/>
            <person name="Salamov A."/>
            <person name="Lipzen A."/>
            <person name="Mereny Z."/>
            <person name="Hegedus B."/>
            <person name="Baldrian P."/>
            <person name="Stursova M."/>
            <person name="Weitz H."/>
            <person name="Taylor A."/>
            <person name="Grigoriev I.V."/>
            <person name="Nagy L.G."/>
            <person name="Martin F."/>
            <person name="Kauserud H."/>
        </authorList>
    </citation>
    <scope>NUCLEOTIDE SEQUENCE</scope>
    <source>
        <strain evidence="1">CBHHK188m</strain>
    </source>
</reference>
<dbReference type="CDD" id="cd21037">
    <property type="entry name" value="MLKL_NTD"/>
    <property type="match status" value="1"/>
</dbReference>
<dbReference type="Gene3D" id="1.20.930.20">
    <property type="entry name" value="Adaptor protein Cbl, N-terminal domain"/>
    <property type="match status" value="1"/>
</dbReference>
<evidence type="ECO:0000313" key="1">
    <source>
        <dbReference type="EMBL" id="KAJ7785049.1"/>
    </source>
</evidence>
<dbReference type="AlphaFoldDB" id="A0AAD7KH29"/>
<protein>
    <submittedName>
        <fullName evidence="1">Uncharacterized protein</fullName>
    </submittedName>
</protein>
<dbReference type="Proteomes" id="UP001215280">
    <property type="component" value="Unassembled WGS sequence"/>
</dbReference>
<comment type="caution">
    <text evidence="1">The sequence shown here is derived from an EMBL/GenBank/DDBJ whole genome shotgun (WGS) entry which is preliminary data.</text>
</comment>
<organism evidence="1 2">
    <name type="scientific">Mycena maculata</name>
    <dbReference type="NCBI Taxonomy" id="230809"/>
    <lineage>
        <taxon>Eukaryota</taxon>
        <taxon>Fungi</taxon>
        <taxon>Dikarya</taxon>
        <taxon>Basidiomycota</taxon>
        <taxon>Agaricomycotina</taxon>
        <taxon>Agaricomycetes</taxon>
        <taxon>Agaricomycetidae</taxon>
        <taxon>Agaricales</taxon>
        <taxon>Marasmiineae</taxon>
        <taxon>Mycenaceae</taxon>
        <taxon>Mycena</taxon>
    </lineage>
</organism>
<keyword evidence="2" id="KW-1185">Reference proteome</keyword>